<proteinExistence type="predicted"/>
<reference evidence="1 2" key="1">
    <citation type="submission" date="2019-12" db="EMBL/GenBank/DDBJ databases">
        <authorList>
            <person name="Huq M.A."/>
        </authorList>
    </citation>
    <scope>NUCLEOTIDE SEQUENCE [LARGE SCALE GENOMIC DNA]</scope>
    <source>
        <strain evidence="1 2">MAH-25</strain>
    </source>
</reference>
<dbReference type="RefSeq" id="WP_157396009.1">
    <property type="nucleotide sequence ID" value="NZ_WSEL01000002.1"/>
</dbReference>
<gene>
    <name evidence="1" type="ORF">GON04_00285</name>
</gene>
<dbReference type="EMBL" id="WSEL01000002">
    <property type="protein sequence ID" value="MVQ27866.1"/>
    <property type="molecule type" value="Genomic_DNA"/>
</dbReference>
<organism evidence="1 2">
    <name type="scientific">Ramlibacter pinisoli</name>
    <dbReference type="NCBI Taxonomy" id="2682844"/>
    <lineage>
        <taxon>Bacteria</taxon>
        <taxon>Pseudomonadati</taxon>
        <taxon>Pseudomonadota</taxon>
        <taxon>Betaproteobacteria</taxon>
        <taxon>Burkholderiales</taxon>
        <taxon>Comamonadaceae</taxon>
        <taxon>Ramlibacter</taxon>
    </lineage>
</organism>
<protein>
    <submittedName>
        <fullName evidence="1">Uncharacterized protein</fullName>
    </submittedName>
</protein>
<evidence type="ECO:0000313" key="2">
    <source>
        <dbReference type="Proteomes" id="UP000469385"/>
    </source>
</evidence>
<keyword evidence="2" id="KW-1185">Reference proteome</keyword>
<name>A0A6N8INR4_9BURK</name>
<accession>A0A6N8INR4</accession>
<sequence>MKKLEWLGARLVPALVWPAPFDSAPKAPQATLRVPHYQVFLALATDSRVYGITEAGRKYAPASTQSLPAAQRAPAP</sequence>
<evidence type="ECO:0000313" key="1">
    <source>
        <dbReference type="EMBL" id="MVQ27866.1"/>
    </source>
</evidence>
<comment type="caution">
    <text evidence="1">The sequence shown here is derived from an EMBL/GenBank/DDBJ whole genome shotgun (WGS) entry which is preliminary data.</text>
</comment>
<dbReference type="Proteomes" id="UP000469385">
    <property type="component" value="Unassembled WGS sequence"/>
</dbReference>
<dbReference type="AlphaFoldDB" id="A0A6N8INR4"/>